<reference evidence="6 7" key="1">
    <citation type="submission" date="2021-03" db="EMBL/GenBank/DDBJ databases">
        <title>Genomic Encyclopedia of Type Strains, Phase IV (KMG-IV): sequencing the most valuable type-strain genomes for metagenomic binning, comparative biology and taxonomic classification.</title>
        <authorList>
            <person name="Goeker M."/>
        </authorList>
    </citation>
    <scope>NUCLEOTIDE SEQUENCE [LARGE SCALE GENOMIC DNA]</scope>
    <source>
        <strain evidence="6 7">DSM 21292</strain>
    </source>
</reference>
<dbReference type="PANTHER" id="PTHR42681:SF1">
    <property type="entry name" value="MALONYL-COA-ACYL CARRIER PROTEIN TRANSACYLASE, MITOCHONDRIAL"/>
    <property type="match status" value="1"/>
</dbReference>
<evidence type="ECO:0000256" key="1">
    <source>
        <dbReference type="ARBA" id="ARBA00013258"/>
    </source>
</evidence>
<accession>A0ABS4RWI5</accession>
<evidence type="ECO:0000256" key="2">
    <source>
        <dbReference type="ARBA" id="ARBA00022679"/>
    </source>
</evidence>
<dbReference type="Gene3D" id="3.20.20.70">
    <property type="entry name" value="Aldolase class I"/>
    <property type="match status" value="2"/>
</dbReference>
<dbReference type="RefSeq" id="WP_211083721.1">
    <property type="nucleotide sequence ID" value="NZ_CBCSLC010000047.1"/>
</dbReference>
<evidence type="ECO:0000313" key="7">
    <source>
        <dbReference type="Proteomes" id="UP000810207"/>
    </source>
</evidence>
<dbReference type="SUPFAM" id="SSF51412">
    <property type="entry name" value="Inosine monophosphate dehydrogenase (IMPDH)"/>
    <property type="match status" value="1"/>
</dbReference>
<protein>
    <recommendedName>
        <fullName evidence="1">[acyl-carrier-protein] S-malonyltransferase</fullName>
        <ecNumber evidence="1">2.3.1.39</ecNumber>
    </recommendedName>
</protein>
<dbReference type="Gene3D" id="3.30.70.250">
    <property type="entry name" value="Malonyl-CoA ACP transacylase, ACP-binding"/>
    <property type="match status" value="2"/>
</dbReference>
<dbReference type="Pfam" id="PF21607">
    <property type="entry name" value="FabD_helical_ins"/>
    <property type="match status" value="1"/>
</dbReference>
<comment type="caution">
    <text evidence="6">The sequence shown here is derived from an EMBL/GenBank/DDBJ whole genome shotgun (WGS) entry which is preliminary data.</text>
</comment>
<comment type="catalytic activity">
    <reaction evidence="4">
        <text>holo-[ACP] + malonyl-CoA = malonyl-[ACP] + CoA</text>
        <dbReference type="Rhea" id="RHEA:41792"/>
        <dbReference type="Rhea" id="RHEA-COMP:9623"/>
        <dbReference type="Rhea" id="RHEA-COMP:9685"/>
        <dbReference type="ChEBI" id="CHEBI:57287"/>
        <dbReference type="ChEBI" id="CHEBI:57384"/>
        <dbReference type="ChEBI" id="CHEBI:64479"/>
        <dbReference type="ChEBI" id="CHEBI:78449"/>
        <dbReference type="EC" id="2.3.1.39"/>
    </reaction>
</comment>
<keyword evidence="7" id="KW-1185">Reference proteome</keyword>
<dbReference type="SUPFAM" id="SSF52151">
    <property type="entry name" value="FabD/lysophospholipase-like"/>
    <property type="match status" value="2"/>
</dbReference>
<evidence type="ECO:0000256" key="3">
    <source>
        <dbReference type="ARBA" id="ARBA00023315"/>
    </source>
</evidence>
<dbReference type="InterPro" id="IPR016036">
    <property type="entry name" value="Malonyl_transacylase_ACP-bd"/>
</dbReference>
<dbReference type="InterPro" id="IPR014179">
    <property type="entry name" value="PfaD-like_TIM-barrel"/>
</dbReference>
<dbReference type="InterPro" id="IPR014043">
    <property type="entry name" value="Acyl_transferase_dom"/>
</dbReference>
<dbReference type="Proteomes" id="UP000810207">
    <property type="component" value="Unassembled WGS sequence"/>
</dbReference>
<dbReference type="Pfam" id="PF00698">
    <property type="entry name" value="Acyl_transf_1"/>
    <property type="match status" value="2"/>
</dbReference>
<dbReference type="Gene3D" id="3.30.70.3290">
    <property type="match status" value="1"/>
</dbReference>
<evidence type="ECO:0000313" key="6">
    <source>
        <dbReference type="EMBL" id="MBP2247261.1"/>
    </source>
</evidence>
<dbReference type="InterPro" id="IPR016035">
    <property type="entry name" value="Acyl_Trfase/lysoPLipase"/>
</dbReference>
<dbReference type="EMBL" id="JAGIKV010000014">
    <property type="protein sequence ID" value="MBP2247261.1"/>
    <property type="molecule type" value="Genomic_DNA"/>
</dbReference>
<evidence type="ECO:0000259" key="5">
    <source>
        <dbReference type="SMART" id="SM00827"/>
    </source>
</evidence>
<dbReference type="CDD" id="cd04742">
    <property type="entry name" value="NPD_FabD"/>
    <property type="match status" value="1"/>
</dbReference>
<dbReference type="SMART" id="SM00827">
    <property type="entry name" value="PKS_AT"/>
    <property type="match status" value="2"/>
</dbReference>
<keyword evidence="2" id="KW-0808">Transferase</keyword>
<name>A0ABS4RWI5_PAEXY</name>
<dbReference type="InterPro" id="IPR001227">
    <property type="entry name" value="Ac_transferase_dom_sf"/>
</dbReference>
<dbReference type="PANTHER" id="PTHR42681">
    <property type="entry name" value="MALONYL-COA-ACYL CARRIER PROTEIN TRANSACYLASE, MITOCHONDRIAL"/>
    <property type="match status" value="1"/>
</dbReference>
<organism evidence="6 7">
    <name type="scientific">Paenibacillus xylanexedens</name>
    <dbReference type="NCBI Taxonomy" id="528191"/>
    <lineage>
        <taxon>Bacteria</taxon>
        <taxon>Bacillati</taxon>
        <taxon>Bacillota</taxon>
        <taxon>Bacilli</taxon>
        <taxon>Bacillales</taxon>
        <taxon>Paenibacillaceae</taxon>
        <taxon>Paenibacillus</taxon>
    </lineage>
</organism>
<keyword evidence="3" id="KW-0012">Acyltransferase</keyword>
<feature type="domain" description="Malonyl-CoA:ACP transacylase (MAT)" evidence="5">
    <location>
        <begin position="1"/>
        <end position="294"/>
    </location>
</feature>
<sequence length="1093" mass="120319">MFSGQGSQYPQMGKDLFEQDALFRETMLALDQTVLECGGESIVQYMYGDSSTDEDRFERTILSHPAIYMVEYALAQSLLTRGVIPDYVLGSSLGEFAAAAIAGVFSAKDGLRCVMKQAIRFEQHCPSGAMLAILGDASLYPELPEIEYCTLVSVNYDGHFVISGPVHALTKAQEWLTSHAVLSQMLPVSFAYHSQWIDSAEAAYTADLQAFTFAAPHIPLISCMTGGEAARIAQNHFWQVARKPILFREAIQKLESAGPHHYIDISPGGTLAGFVKRLADKQASSAAVVLLSPFYRDKEQLESVARQYQQPSMNIQRGEQTMRAYVFPGQGSQFKGMGHDVWNLYPDLVRTADEILGYSIRELCLEDPGDRLKRTEYTQPALYTVNALMYYRELEQQGKPDYVAGHSLGEFNALLAAGVFDFATGLRIVQFRGELMGRAEGGGMAAVIGLHSDVVGKILAQHGLDHLDIANMNSPSQIVISGPQDLLVQAKSVFEQEGASNYVILNVSGAFHSRYMEAAKQQFAAYLKQFQFAAPTLSVISNVGARPYTIDHLQHNMVEQLTSSVQWTDTIRYLMGKGVNDIVQIGPGTALSKLVKAIQAQAQPLFVEKLSVEPPPASTAVIKDVPKDVSMGVSETAAHPFSSSQRFQSERMGSAEFRQDYGARLAYVAGGMFGGISSVAMITTLAKAGMVGFLGTGGLRAKEVEEAVMSIRQELPVQHCWGLNVLHDPLHPQREEEMIKLMLRLGLNKMEAKGFLGMSPALVHYRVKGIYRRSDGTVASSHLLLAKCSRPEVAELFMSPAPQHMLDQLLVEGRISAEQAQLARQLPMADDICAEADCAGYTDGAVSMTLLPAMLSLRNQMMKKHGYAKTIRVGAAGGIGTPQAAAAVFVMGADFILTGSINQCTVEANTSQLVKELLQQINVQDTGYAPAAGMFELGGKVQVLKKGVYFPARANKLHELYRQYDSIDEIDEKTKTRLQEQYFKRSFDSIYAEMESTLTTQERALAERSPKARMAVIFKWYLEHSAKLALQGDENHQHRVDFQVYCGPALGAFNQWVQGTTLESWTQRHVHLIGEKLMEETAQLLNESLLQLV</sequence>
<proteinExistence type="predicted"/>
<dbReference type="SUPFAM" id="SSF55048">
    <property type="entry name" value="Probable ACP-binding domain of malonyl-CoA ACP transacylase"/>
    <property type="match status" value="2"/>
</dbReference>
<dbReference type="InterPro" id="IPR004410">
    <property type="entry name" value="Malonyl_CoA-ACP_transAc_FabD"/>
</dbReference>
<feature type="domain" description="Malonyl-CoA:ACP transacylase (MAT)" evidence="5">
    <location>
        <begin position="326"/>
        <end position="625"/>
    </location>
</feature>
<dbReference type="InterPro" id="IPR049489">
    <property type="entry name" value="FabD-like_helical_ins"/>
</dbReference>
<dbReference type="Gene3D" id="3.40.366.10">
    <property type="entry name" value="Malonyl-Coenzyme A Acyl Carrier Protein, domain 2"/>
    <property type="match status" value="2"/>
</dbReference>
<dbReference type="InterPro" id="IPR050858">
    <property type="entry name" value="Mal-CoA-ACP_Trans/PKS_FabD"/>
</dbReference>
<dbReference type="EC" id="2.3.1.39" evidence="1"/>
<dbReference type="InterPro" id="IPR013785">
    <property type="entry name" value="Aldolase_TIM"/>
</dbReference>
<dbReference type="NCBIfam" id="TIGR00128">
    <property type="entry name" value="fabD"/>
    <property type="match status" value="1"/>
</dbReference>
<evidence type="ECO:0000256" key="4">
    <source>
        <dbReference type="ARBA" id="ARBA00048462"/>
    </source>
</evidence>
<dbReference type="NCBIfam" id="TIGR02814">
    <property type="entry name" value="pfaD_fam"/>
    <property type="match status" value="1"/>
</dbReference>
<gene>
    <name evidence="6" type="ORF">J2Z28_003912</name>
</gene>